<accession>A0AA36J3R6</accession>
<protein>
    <recommendedName>
        <fullName evidence="1">SecA DEAD-like N-terminal domain-containing protein</fullName>
    </recommendedName>
</protein>
<dbReference type="Proteomes" id="UP001178507">
    <property type="component" value="Unassembled WGS sequence"/>
</dbReference>
<dbReference type="InterPro" id="IPR027417">
    <property type="entry name" value="P-loop_NTPase"/>
</dbReference>
<evidence type="ECO:0000313" key="2">
    <source>
        <dbReference type="EMBL" id="CAJ1398562.1"/>
    </source>
</evidence>
<feature type="domain" description="SecA DEAD-like N-terminal" evidence="1">
    <location>
        <begin position="1351"/>
        <end position="1408"/>
    </location>
</feature>
<dbReference type="GO" id="GO:0016020">
    <property type="term" value="C:membrane"/>
    <property type="evidence" value="ECO:0007669"/>
    <property type="project" value="InterPro"/>
</dbReference>
<evidence type="ECO:0000313" key="3">
    <source>
        <dbReference type="Proteomes" id="UP001178507"/>
    </source>
</evidence>
<dbReference type="EMBL" id="CAUJNA010003305">
    <property type="protein sequence ID" value="CAJ1398562.1"/>
    <property type="molecule type" value="Genomic_DNA"/>
</dbReference>
<dbReference type="GO" id="GO:0005524">
    <property type="term" value="F:ATP binding"/>
    <property type="evidence" value="ECO:0007669"/>
    <property type="project" value="InterPro"/>
</dbReference>
<comment type="caution">
    <text evidence="2">The sequence shown here is derived from an EMBL/GenBank/DDBJ whole genome shotgun (WGS) entry which is preliminary data.</text>
</comment>
<reference evidence="2" key="1">
    <citation type="submission" date="2023-08" db="EMBL/GenBank/DDBJ databases">
        <authorList>
            <person name="Chen Y."/>
            <person name="Shah S."/>
            <person name="Dougan E. K."/>
            <person name="Thang M."/>
            <person name="Chan C."/>
        </authorList>
    </citation>
    <scope>NUCLEOTIDE SEQUENCE</scope>
</reference>
<keyword evidence="3" id="KW-1185">Reference proteome</keyword>
<dbReference type="Pfam" id="PF07517">
    <property type="entry name" value="SecA_DEAD"/>
    <property type="match status" value="1"/>
</dbReference>
<name>A0AA36J3R6_9DINO</name>
<dbReference type="SUPFAM" id="SSF52540">
    <property type="entry name" value="P-loop containing nucleoside triphosphate hydrolases"/>
    <property type="match status" value="1"/>
</dbReference>
<proteinExistence type="predicted"/>
<evidence type="ECO:0000259" key="1">
    <source>
        <dbReference type="Pfam" id="PF07517"/>
    </source>
</evidence>
<organism evidence="2 3">
    <name type="scientific">Effrenium voratum</name>
    <dbReference type="NCBI Taxonomy" id="2562239"/>
    <lineage>
        <taxon>Eukaryota</taxon>
        <taxon>Sar</taxon>
        <taxon>Alveolata</taxon>
        <taxon>Dinophyceae</taxon>
        <taxon>Suessiales</taxon>
        <taxon>Symbiodiniaceae</taxon>
        <taxon>Effrenium</taxon>
    </lineage>
</organism>
<dbReference type="InterPro" id="IPR011115">
    <property type="entry name" value="SecA_DEAD"/>
</dbReference>
<gene>
    <name evidence="2" type="ORF">EVOR1521_LOCUS22327</name>
</gene>
<sequence length="1481" mass="165947">MKCLEEHREFLPKTLMPLLGPYGCQALEGEGLSLAMESGKAAARASLTRLSTKMLEDVQSKQPADSERLLQLCKSTELNAMLGTDLEEEYILKPMAAKLAPSQGNIDNLAATMESLHTDDWHAQLLSISERITSAGEHGSRVLSSVDLSFEKFSAMVSRQISTCKEKVTTAVKKLLAPKCVPEVYERSWAALSWSEIPDDAQDTDSDRDAVEEAEAAISHLEQLLPADTLLKVMWQRDVVETVTVALQCVGWTLHKNLSDALKRAKRRAHDKAFIPTHSLGTEIIRAMQQVKALASLSDTLATAAQSLQDHACINLNKKLSFAAKDAAGFIDDLVKKELGEWEQADVNIKGWPELFNRHLSMANQLRCLDNDEGHVRDACAKLFTKVKEWREQCFKEATQVLEAGGFLENPSAWCRFVQSCIKEGLAFEQSALCGQLGFQTQFRPMVEAQCEICHQEAASAQQNLKLATWQKLTTLISALQQLQTEDARVGRWVKSLMDSREPLNVALEDDESRFEKALAEGRFSQAAQLLHKVPSRQRHGDRLIEHLLDAMSSASKCMDDDTEVETIVSAVKEARRLIQEVDCMEDSAMRAHARKLRDALDEKLARKSEEAKLQLQLALDGRHAASCALQLRAKMINKSQQNTAREAVIEFAQKKKQAFATMSVSELVTWIIAHDRTWRHLPQEFKISSEEYEELLQVFQSRFVAEFTKEFESLFEALDEKRWGGAREHHQDLKNAVDVIVDLELLKSFRAFKKLQTKLQGSAGRSRCMLAKDNVKKGEFDEAICVVVTSNGEKEEVELLDLINEQVVKNLRPSTDPAALYERMTCLGRFLEAVGENPPDELAGLAREASQAYHKARPEVEQKALAAVTEVLEAATAMDLGGLAAALANFQLFEGGVGVTESRHIDVAQAQQKFWRQIRGSCDKVASSIDVANLDVHSLSLSLEPLKGWLGTFEKLSLRKKQALLQQDPPDLQAWMRDVLAEPVRRVLEPTTVMSCVESRRFTDISRRCSAAKRLREVLQTEPLDLAVVEQHFLQRKAFARQALDAANFQQFNSEVKVCKLVSEELAEVPVVTKILADLENDLRERFLNLHMNKLRSAQNIPDAATASQEVRQVANSAPDTHAWVTSSLEEAFESLQNSATFNVKGLAALGLKLLQTPLGRIIVAEHPAFFNSVKDMQSNELFRRAGESQNLESVVGCLTRDSGLDGAEYHELVAALHNHEVQFDDLKNKYLCTNGGRPMEDILKEAKHDLDWAVQSVSSPDRRDECALKLVAHISICFTLVKSGRKYLDAPVSEQEQKLVIPHMAQILTLFRFLQCHRTSNTDQLWKRALRWVCNKVCGPLEASQQPENHLSQVLTGEGKCLTLGLLASFLALNGLECDIVCYRKFLTEQDSQFMEPFYKFLGVERKIRYLTFDELCEERLAHIREGSKELIFAPKGMTGNRRRKLGEAETCNFAFPCATRHPSASQARSQACQSGVPH</sequence>
<dbReference type="Gene3D" id="3.40.50.300">
    <property type="entry name" value="P-loop containing nucleotide triphosphate hydrolases"/>
    <property type="match status" value="1"/>
</dbReference>
<dbReference type="GO" id="GO:0017038">
    <property type="term" value="P:protein import"/>
    <property type="evidence" value="ECO:0007669"/>
    <property type="project" value="InterPro"/>
</dbReference>